<organism evidence="3 4">
    <name type="scientific">Colletotrichum shisoi</name>
    <dbReference type="NCBI Taxonomy" id="2078593"/>
    <lineage>
        <taxon>Eukaryota</taxon>
        <taxon>Fungi</taxon>
        <taxon>Dikarya</taxon>
        <taxon>Ascomycota</taxon>
        <taxon>Pezizomycotina</taxon>
        <taxon>Sordariomycetes</taxon>
        <taxon>Hypocreomycetidae</taxon>
        <taxon>Glomerellales</taxon>
        <taxon>Glomerellaceae</taxon>
        <taxon>Colletotrichum</taxon>
        <taxon>Colletotrichum destructivum species complex</taxon>
    </lineage>
</organism>
<dbReference type="PANTHER" id="PTHR40780:SF2">
    <property type="entry name" value="DUF3669 DOMAIN-CONTAINING PROTEIN"/>
    <property type="match status" value="1"/>
</dbReference>
<feature type="region of interest" description="Disordered" evidence="1">
    <location>
        <begin position="275"/>
        <end position="298"/>
    </location>
</feature>
<keyword evidence="4" id="KW-1185">Reference proteome</keyword>
<gene>
    <name evidence="3" type="ORF">CSHISOI_05592</name>
</gene>
<proteinExistence type="predicted"/>
<feature type="compositionally biased region" description="Polar residues" evidence="1">
    <location>
        <begin position="281"/>
        <end position="298"/>
    </location>
</feature>
<dbReference type="Pfam" id="PF12417">
    <property type="entry name" value="DUF3669"/>
    <property type="match status" value="1"/>
</dbReference>
<dbReference type="EMBL" id="PUHP01000457">
    <property type="protein sequence ID" value="TQN69887.1"/>
    <property type="molecule type" value="Genomic_DNA"/>
</dbReference>
<feature type="compositionally biased region" description="Basic residues" evidence="1">
    <location>
        <begin position="415"/>
        <end position="426"/>
    </location>
</feature>
<reference evidence="3 4" key="1">
    <citation type="journal article" date="2019" name="Sci. Rep.">
        <title>Colletotrichum shisoi sp. nov., an anthracnose pathogen of Perilla frutescens in Japan: molecular phylogenetic, morphological and genomic evidence.</title>
        <authorList>
            <person name="Gan P."/>
            <person name="Tsushima A."/>
            <person name="Hiroyama R."/>
            <person name="Narusaka M."/>
            <person name="Takano Y."/>
            <person name="Narusaka Y."/>
            <person name="Kawaradani M."/>
            <person name="Damm U."/>
            <person name="Shirasu K."/>
        </authorList>
    </citation>
    <scope>NUCLEOTIDE SEQUENCE [LARGE SCALE GENOMIC DNA]</scope>
    <source>
        <strain evidence="3 4">PG-2018a</strain>
    </source>
</reference>
<evidence type="ECO:0000256" key="1">
    <source>
        <dbReference type="SAM" id="MobiDB-lite"/>
    </source>
</evidence>
<sequence>MDFSHDLGATEMLLRYLSRNTLLTPIATATIQQEQKAERQDLHLEHIGEGFCAIMYDFASAGQVIKQAKGWNKHPELWTDYTAHQRVYDAGFGMGVQVCIHQPAYFITPENVGTWYSRHRDAGELPDDPTLLRNMKALLVSERIPALPRTVRDALVDVFCPDDKKEAARASPENRNCLLRLHLGRRRAHSGIGSELSVHDFDLSLRSAEFRLRNFEFTLDKMEDLGVDPTQFVAPVAEALAVMHWRVRCDAFDVEFVLGSSPKLRRVRCASVGDDDETSGEMRTTWNREPGDDNNTNPECLQRAVQVWLLDFNQVGSITMDEEGVDKAVRGFWDNDPYYPRPASREANTTEVRLWEIFKEVYLATSIGITKEASLPLSFITKVEQEATARSASASILQGPPKGPTSATRVGGNTGKKKQRHYPGVN</sequence>
<dbReference type="InterPro" id="IPR022137">
    <property type="entry name" value="Znf_prot_DUF3669"/>
</dbReference>
<dbReference type="AlphaFoldDB" id="A0A5Q4BTT0"/>
<dbReference type="Proteomes" id="UP000326340">
    <property type="component" value="Unassembled WGS sequence"/>
</dbReference>
<accession>A0A5Q4BTT0</accession>
<evidence type="ECO:0000313" key="3">
    <source>
        <dbReference type="EMBL" id="TQN69887.1"/>
    </source>
</evidence>
<feature type="domain" description="DUF3669" evidence="2">
    <location>
        <begin position="307"/>
        <end position="372"/>
    </location>
</feature>
<name>A0A5Q4BTT0_9PEZI</name>
<dbReference type="PANTHER" id="PTHR40780">
    <property type="entry name" value="DUF3669 DOMAIN-CONTAINING PROTEIN"/>
    <property type="match status" value="1"/>
</dbReference>
<feature type="region of interest" description="Disordered" evidence="1">
    <location>
        <begin position="391"/>
        <end position="426"/>
    </location>
</feature>
<dbReference type="OrthoDB" id="2993351at2759"/>
<comment type="caution">
    <text evidence="3">The sequence shown here is derived from an EMBL/GenBank/DDBJ whole genome shotgun (WGS) entry which is preliminary data.</text>
</comment>
<protein>
    <recommendedName>
        <fullName evidence="2">DUF3669 domain-containing protein</fullName>
    </recommendedName>
</protein>
<evidence type="ECO:0000259" key="2">
    <source>
        <dbReference type="Pfam" id="PF12417"/>
    </source>
</evidence>
<evidence type="ECO:0000313" key="4">
    <source>
        <dbReference type="Proteomes" id="UP000326340"/>
    </source>
</evidence>